<dbReference type="EMBL" id="ARYL01000013">
    <property type="protein sequence ID" value="KDA02492.1"/>
    <property type="molecule type" value="Genomic_DNA"/>
</dbReference>
<dbReference type="eggNOG" id="COG4427">
    <property type="taxonomic scope" value="Bacteria"/>
</dbReference>
<gene>
    <name evidence="1" type="ORF">HOC_09739</name>
</gene>
<organism evidence="1 2">
    <name type="scientific">Hyphomonas oceanitis SCH89</name>
    <dbReference type="NCBI Taxonomy" id="1280953"/>
    <lineage>
        <taxon>Bacteria</taxon>
        <taxon>Pseudomonadati</taxon>
        <taxon>Pseudomonadota</taxon>
        <taxon>Alphaproteobacteria</taxon>
        <taxon>Hyphomonadales</taxon>
        <taxon>Hyphomonadaceae</taxon>
        <taxon>Hyphomonas</taxon>
    </lineage>
</organism>
<dbReference type="PIRSF" id="PIRSF012608">
    <property type="entry name" value="UCP012608"/>
    <property type="match status" value="1"/>
</dbReference>
<comment type="caution">
    <text evidence="1">The sequence shown here is derived from an EMBL/GenBank/DDBJ whole genome shotgun (WGS) entry which is preliminary data.</text>
</comment>
<dbReference type="Pfam" id="PF10094">
    <property type="entry name" value="DUF2332"/>
    <property type="match status" value="1"/>
</dbReference>
<evidence type="ECO:0000313" key="2">
    <source>
        <dbReference type="Proteomes" id="UP000024942"/>
    </source>
</evidence>
<keyword evidence="2" id="KW-1185">Reference proteome</keyword>
<dbReference type="PATRIC" id="fig|1280953.3.peg.1966"/>
<dbReference type="Proteomes" id="UP000024942">
    <property type="component" value="Unassembled WGS sequence"/>
</dbReference>
<dbReference type="AlphaFoldDB" id="A0A059G6N3"/>
<evidence type="ECO:0008006" key="3">
    <source>
        <dbReference type="Google" id="ProtNLM"/>
    </source>
</evidence>
<proteinExistence type="predicted"/>
<sequence>MPDRIVSHFHEQAGWCRDLGSPFTAQLLIALARDFKATGITHALVSEWSGNPRRDALGLRLVGALHHAALNGSAPALSAIYPAHNPGWTMATVWPVVEAYLKTKGDTVRAFLQSAPQTNETRRCIALLPGFLDLAARHDRPMDLLELGASAGLNQNWDHYAYRTANWQRPGPSDVVISTEWTGPAPAHLGASPTIRSRAACDLNPLDITDDAEALQLKSYVWADQPARLARLDGAIALARKTGLKVDKADAADWLETQLSQRRPEGLTVIYHSVFLIYPPPETRERIRAFIDTAGAAATPEAPLAWLCFEPEPLFGGEPASGMMRTRLQTWPGGAARFLNQSDGHVTSVRVLAEA</sequence>
<accession>A0A059G6N3</accession>
<evidence type="ECO:0000313" key="1">
    <source>
        <dbReference type="EMBL" id="KDA02492.1"/>
    </source>
</evidence>
<protein>
    <recommendedName>
        <fullName evidence="3">DUF2332 domain-containing protein</fullName>
    </recommendedName>
</protein>
<dbReference type="InterPro" id="IPR011200">
    <property type="entry name" value="UCP012608"/>
</dbReference>
<reference evidence="1 2" key="1">
    <citation type="journal article" date="2014" name="Antonie Van Leeuwenhoek">
        <title>Hyphomonas beringensis sp. nov. and Hyphomonas chukchiensis sp. nov., isolated from surface seawater of the Bering Sea and Chukchi Sea.</title>
        <authorList>
            <person name="Li C."/>
            <person name="Lai Q."/>
            <person name="Li G."/>
            <person name="Dong C."/>
            <person name="Wang J."/>
            <person name="Liao Y."/>
            <person name="Shao Z."/>
        </authorList>
    </citation>
    <scope>NUCLEOTIDE SEQUENCE [LARGE SCALE GENOMIC DNA]</scope>
    <source>
        <strain evidence="1 2">SCH89</strain>
    </source>
</reference>
<dbReference type="STRING" id="1280953.HOC_09739"/>
<name>A0A059G6N3_9PROT</name>